<dbReference type="SMART" id="SM00382">
    <property type="entry name" value="AAA"/>
    <property type="match status" value="1"/>
</dbReference>
<evidence type="ECO:0000256" key="3">
    <source>
        <dbReference type="ARBA" id="ARBA00020019"/>
    </source>
</evidence>
<dbReference type="GO" id="GO:0005524">
    <property type="term" value="F:ATP binding"/>
    <property type="evidence" value="ECO:0007669"/>
    <property type="project" value="UniProtKB-KW"/>
</dbReference>
<evidence type="ECO:0000256" key="4">
    <source>
        <dbReference type="ARBA" id="ARBA00022475"/>
    </source>
</evidence>
<evidence type="ECO:0000256" key="7">
    <source>
        <dbReference type="ARBA" id="ARBA00022840"/>
    </source>
</evidence>
<keyword evidence="5" id="KW-0132">Cell division</keyword>
<protein>
    <recommendedName>
        <fullName evidence="3">Cell division ATP-binding protein FtsE</fullName>
    </recommendedName>
</protein>
<evidence type="ECO:0000259" key="10">
    <source>
        <dbReference type="PROSITE" id="PS50893"/>
    </source>
</evidence>
<gene>
    <name evidence="11" type="ORF">UFOPK1726_00192</name>
</gene>
<evidence type="ECO:0000313" key="11">
    <source>
        <dbReference type="EMBL" id="CAB4569466.1"/>
    </source>
</evidence>
<dbReference type="NCBIfam" id="TIGR02673">
    <property type="entry name" value="FtsE"/>
    <property type="match status" value="1"/>
</dbReference>
<dbReference type="InterPro" id="IPR003439">
    <property type="entry name" value="ABC_transporter-like_ATP-bd"/>
</dbReference>
<dbReference type="GO" id="GO:0022857">
    <property type="term" value="F:transmembrane transporter activity"/>
    <property type="evidence" value="ECO:0007669"/>
    <property type="project" value="TreeGrafter"/>
</dbReference>
<dbReference type="InterPro" id="IPR015854">
    <property type="entry name" value="ABC_transpr_LolD-like"/>
</dbReference>
<keyword evidence="7" id="KW-0067">ATP-binding</keyword>
<dbReference type="EMBL" id="CAEZTT010000010">
    <property type="protein sequence ID" value="CAB4569466.1"/>
    <property type="molecule type" value="Genomic_DNA"/>
</dbReference>
<dbReference type="AlphaFoldDB" id="A0A6J6E145"/>
<evidence type="ECO:0000256" key="9">
    <source>
        <dbReference type="ARBA" id="ARBA00023306"/>
    </source>
</evidence>
<sequence>MIRFEAVTKHYRKDLPAALNNVDLLIEPGEFIFLIGPSGSGKSTFLSLVLREYKPSNGSITVDGMQLEKLHDRSVPKLRRKIGVVFQDFRLLSNRTVKQNVGFALDVIGVPRKEQQEKIEQILATVGLNDLADRFPHQLSGGEQQRVAIARACVNQPTVLIADEPTGNLDPETSAEIMRTLDQINRFGTTVIVATHDAAIVDGMRRRVIELAKGEVIRDQERGVYGLGDY</sequence>
<keyword evidence="6" id="KW-0547">Nucleotide-binding</keyword>
<evidence type="ECO:0000256" key="2">
    <source>
        <dbReference type="ARBA" id="ARBA00005417"/>
    </source>
</evidence>
<dbReference type="SUPFAM" id="SSF52540">
    <property type="entry name" value="P-loop containing nucleoside triphosphate hydrolases"/>
    <property type="match status" value="1"/>
</dbReference>
<dbReference type="Pfam" id="PF00005">
    <property type="entry name" value="ABC_tran"/>
    <property type="match status" value="1"/>
</dbReference>
<dbReference type="InterPro" id="IPR003593">
    <property type="entry name" value="AAA+_ATPase"/>
</dbReference>
<accession>A0A6J6E145</accession>
<keyword evidence="4" id="KW-1003">Cell membrane</keyword>
<name>A0A6J6E145_9ZZZZ</name>
<dbReference type="GO" id="GO:0005886">
    <property type="term" value="C:plasma membrane"/>
    <property type="evidence" value="ECO:0007669"/>
    <property type="project" value="UniProtKB-SubCell"/>
</dbReference>
<evidence type="ECO:0000256" key="5">
    <source>
        <dbReference type="ARBA" id="ARBA00022618"/>
    </source>
</evidence>
<dbReference type="InterPro" id="IPR027417">
    <property type="entry name" value="P-loop_NTPase"/>
</dbReference>
<organism evidence="11">
    <name type="scientific">freshwater metagenome</name>
    <dbReference type="NCBI Taxonomy" id="449393"/>
    <lineage>
        <taxon>unclassified sequences</taxon>
        <taxon>metagenomes</taxon>
        <taxon>ecological metagenomes</taxon>
    </lineage>
</organism>
<proteinExistence type="inferred from homology"/>
<dbReference type="PANTHER" id="PTHR24220">
    <property type="entry name" value="IMPORT ATP-BINDING PROTEIN"/>
    <property type="match status" value="1"/>
</dbReference>
<reference evidence="11" key="1">
    <citation type="submission" date="2020-05" db="EMBL/GenBank/DDBJ databases">
        <authorList>
            <person name="Chiriac C."/>
            <person name="Salcher M."/>
            <person name="Ghai R."/>
            <person name="Kavagutti S V."/>
        </authorList>
    </citation>
    <scope>NUCLEOTIDE SEQUENCE</scope>
</reference>
<feature type="domain" description="ABC transporter" evidence="10">
    <location>
        <begin position="2"/>
        <end position="230"/>
    </location>
</feature>
<dbReference type="PROSITE" id="PS50893">
    <property type="entry name" value="ABC_TRANSPORTER_2"/>
    <property type="match status" value="1"/>
</dbReference>
<dbReference type="GO" id="GO:0016887">
    <property type="term" value="F:ATP hydrolysis activity"/>
    <property type="evidence" value="ECO:0007669"/>
    <property type="project" value="InterPro"/>
</dbReference>
<dbReference type="InterPro" id="IPR005286">
    <property type="entry name" value="Cell_div_FtsE"/>
</dbReference>
<evidence type="ECO:0000256" key="8">
    <source>
        <dbReference type="ARBA" id="ARBA00023136"/>
    </source>
</evidence>
<keyword evidence="8" id="KW-0472">Membrane</keyword>
<comment type="similarity">
    <text evidence="2">Belongs to the ABC transporter superfamily.</text>
</comment>
<keyword evidence="9" id="KW-0131">Cell cycle</keyword>
<dbReference type="Gene3D" id="3.40.50.300">
    <property type="entry name" value="P-loop containing nucleotide triphosphate hydrolases"/>
    <property type="match status" value="1"/>
</dbReference>
<comment type="subcellular location">
    <subcellularLocation>
        <location evidence="1">Cell membrane</location>
        <topology evidence="1">Peripheral membrane protein</topology>
    </subcellularLocation>
</comment>
<evidence type="ECO:0000256" key="6">
    <source>
        <dbReference type="ARBA" id="ARBA00022741"/>
    </source>
</evidence>
<dbReference type="FunFam" id="3.40.50.300:FF:000056">
    <property type="entry name" value="Cell division ATP-binding protein FtsE"/>
    <property type="match status" value="1"/>
</dbReference>
<dbReference type="PANTHER" id="PTHR24220:SF470">
    <property type="entry name" value="CELL DIVISION ATP-BINDING PROTEIN FTSE"/>
    <property type="match status" value="1"/>
</dbReference>
<evidence type="ECO:0000256" key="1">
    <source>
        <dbReference type="ARBA" id="ARBA00004202"/>
    </source>
</evidence>
<dbReference type="GO" id="GO:0051301">
    <property type="term" value="P:cell division"/>
    <property type="evidence" value="ECO:0007669"/>
    <property type="project" value="UniProtKB-KW"/>
</dbReference>